<dbReference type="STRING" id="208445.SAMN04489727_0612"/>
<dbReference type="PANTHER" id="PTHR30168">
    <property type="entry name" value="PUTATIVE MEMBRANE PROTEIN YPFJ"/>
    <property type="match status" value="1"/>
</dbReference>
<organism evidence="7 8">
    <name type="scientific">Amycolatopsis tolypomycina</name>
    <dbReference type="NCBI Taxonomy" id="208445"/>
    <lineage>
        <taxon>Bacteria</taxon>
        <taxon>Bacillati</taxon>
        <taxon>Actinomycetota</taxon>
        <taxon>Actinomycetes</taxon>
        <taxon>Pseudonocardiales</taxon>
        <taxon>Pseudonocardiaceae</taxon>
        <taxon>Amycolatopsis</taxon>
    </lineage>
</organism>
<dbReference type="EMBL" id="FNSO01000002">
    <property type="protein sequence ID" value="SEB32845.1"/>
    <property type="molecule type" value="Genomic_DNA"/>
</dbReference>
<accession>A0A1H4IG53</accession>
<feature type="compositionally biased region" description="Pro residues" evidence="5">
    <location>
        <begin position="58"/>
        <end position="76"/>
    </location>
</feature>
<evidence type="ECO:0000256" key="6">
    <source>
        <dbReference type="SAM" id="Phobius"/>
    </source>
</evidence>
<evidence type="ECO:0000256" key="5">
    <source>
        <dbReference type="SAM" id="MobiDB-lite"/>
    </source>
</evidence>
<dbReference type="GO" id="GO:0016020">
    <property type="term" value="C:membrane"/>
    <property type="evidence" value="ECO:0007669"/>
    <property type="project" value="UniProtKB-SubCell"/>
</dbReference>
<dbReference type="PANTHER" id="PTHR30168:SF0">
    <property type="entry name" value="INNER MEMBRANE PROTEIN"/>
    <property type="match status" value="1"/>
</dbReference>
<dbReference type="RefSeq" id="WP_279627648.1">
    <property type="nucleotide sequence ID" value="NZ_FNSO01000002.1"/>
</dbReference>
<feature type="compositionally biased region" description="Low complexity" evidence="5">
    <location>
        <begin position="48"/>
        <end position="57"/>
    </location>
</feature>
<feature type="compositionally biased region" description="Pro residues" evidence="5">
    <location>
        <begin position="7"/>
        <end position="33"/>
    </location>
</feature>
<comment type="subcellular location">
    <subcellularLocation>
        <location evidence="1">Membrane</location>
        <topology evidence="1">Single-pass membrane protein</topology>
    </subcellularLocation>
</comment>
<evidence type="ECO:0000256" key="1">
    <source>
        <dbReference type="ARBA" id="ARBA00004167"/>
    </source>
</evidence>
<dbReference type="AlphaFoldDB" id="A0A1H4IG53"/>
<feature type="region of interest" description="Disordered" evidence="5">
    <location>
        <begin position="223"/>
        <end position="276"/>
    </location>
</feature>
<proteinExistence type="predicted"/>
<evidence type="ECO:0008006" key="9">
    <source>
        <dbReference type="Google" id="ProtNLM"/>
    </source>
</evidence>
<evidence type="ECO:0000313" key="7">
    <source>
        <dbReference type="EMBL" id="SEB32845.1"/>
    </source>
</evidence>
<gene>
    <name evidence="7" type="ORF">SAMN04489727_0612</name>
</gene>
<evidence type="ECO:0000313" key="8">
    <source>
        <dbReference type="Proteomes" id="UP000199622"/>
    </source>
</evidence>
<evidence type="ECO:0000256" key="2">
    <source>
        <dbReference type="ARBA" id="ARBA00022692"/>
    </source>
</evidence>
<feature type="region of interest" description="Disordered" evidence="5">
    <location>
        <begin position="1"/>
        <end position="148"/>
    </location>
</feature>
<dbReference type="Proteomes" id="UP000199622">
    <property type="component" value="Unassembled WGS sequence"/>
</dbReference>
<dbReference type="InterPro" id="IPR007343">
    <property type="entry name" value="Uncharacterised_pept_Zn_put"/>
</dbReference>
<keyword evidence="8" id="KW-1185">Reference proteome</keyword>
<feature type="transmembrane region" description="Helical" evidence="6">
    <location>
        <begin position="186"/>
        <end position="210"/>
    </location>
</feature>
<reference evidence="8" key="1">
    <citation type="submission" date="2016-10" db="EMBL/GenBank/DDBJ databases">
        <authorList>
            <person name="Varghese N."/>
            <person name="Submissions S."/>
        </authorList>
    </citation>
    <scope>NUCLEOTIDE SEQUENCE [LARGE SCALE GENOMIC DNA]</scope>
    <source>
        <strain evidence="8">DSM 44544</strain>
    </source>
</reference>
<sequence>MTHGPQGPGPHSPDPRRPLPPPGARPLPPPGVRPLPGQGGFGAPGRQPSGASGAPGQAWPPGPGGAPGQAWPPGPGGAPGQTWPPAAPGTAGPPGPGGTPAQTPPPGPGSAPGQAWPPAAPGAPAHRPFPGAPPFGRPLPPPARAPLPPPAAAAPPVFAPGYAGPPSFGPRFAPGYSPYVAKKSHAGVIVAVALFAVVAVAGGLIAAVALSGNRKQHVADAGYSSTYPTTTADETTTERPTSPTEETTTARTTATTARETPTSQPPAGPRSVAATGNNPLFGDADYGLQNIPCSQSRWATDQNSVQRFFQSGIGCLDAMWSRMLGAVDLPFRTPKLAVPRSMSESSTPCGSGGTTTGVTPFYCSANDTIYMPMDRIEINVWGNHPGPYLSILAHEYGHHVQNLSGITEAFANQRYDAGADSAAGLELSRRMELEAQCFSGMFLGSASVSGGSVDKNIYNEAWNAQDRGDDYARNGKRDHGSAKHNIGWWQHGATKNRNQQCNTWLSPSSDVS</sequence>
<keyword evidence="2 6" id="KW-0812">Transmembrane</keyword>
<keyword evidence="4 6" id="KW-0472">Membrane</keyword>
<feature type="compositionally biased region" description="Low complexity" evidence="5">
    <location>
        <begin position="111"/>
        <end position="129"/>
    </location>
</feature>
<name>A0A1H4IG53_9PSEU</name>
<dbReference type="Pfam" id="PF04228">
    <property type="entry name" value="Zn_peptidase"/>
    <property type="match status" value="1"/>
</dbReference>
<feature type="compositionally biased region" description="Pro residues" evidence="5">
    <location>
        <begin position="85"/>
        <end position="109"/>
    </location>
</feature>
<evidence type="ECO:0000256" key="4">
    <source>
        <dbReference type="ARBA" id="ARBA00023136"/>
    </source>
</evidence>
<feature type="compositionally biased region" description="Low complexity" evidence="5">
    <location>
        <begin position="226"/>
        <end position="262"/>
    </location>
</feature>
<protein>
    <recommendedName>
        <fullName evidence="9">Neutral zinc metallopeptidase</fullName>
    </recommendedName>
</protein>
<feature type="compositionally biased region" description="Pro residues" evidence="5">
    <location>
        <begin position="130"/>
        <end position="148"/>
    </location>
</feature>
<evidence type="ECO:0000256" key="3">
    <source>
        <dbReference type="ARBA" id="ARBA00022989"/>
    </source>
</evidence>
<keyword evidence="3 6" id="KW-1133">Transmembrane helix</keyword>